<dbReference type="EMBL" id="CP061800">
    <property type="protein sequence ID" value="QTA87793.1"/>
    <property type="molecule type" value="Genomic_DNA"/>
</dbReference>
<dbReference type="Proteomes" id="UP000663722">
    <property type="component" value="Chromosome"/>
</dbReference>
<accession>A0A975GPD2</accession>
<protein>
    <submittedName>
        <fullName evidence="1">Uncharacterized protein</fullName>
    </submittedName>
</protein>
<keyword evidence="2" id="KW-1185">Reference proteome</keyword>
<evidence type="ECO:0000313" key="1">
    <source>
        <dbReference type="EMBL" id="QTA87793.1"/>
    </source>
</evidence>
<name>A0A975GPD2_9BACT</name>
<dbReference type="AlphaFoldDB" id="A0A975GPD2"/>
<proteinExistence type="predicted"/>
<gene>
    <name evidence="1" type="ORF">dnm_038300</name>
</gene>
<evidence type="ECO:0000313" key="2">
    <source>
        <dbReference type="Proteomes" id="UP000663722"/>
    </source>
</evidence>
<sequence>MGSASLHPPYIFIGCIICFEFPKFAVPRSGGVTPPERGTANWR</sequence>
<dbReference type="KEGG" id="dmm:dnm_038300"/>
<organism evidence="1 2">
    <name type="scientific">Desulfonema magnum</name>
    <dbReference type="NCBI Taxonomy" id="45655"/>
    <lineage>
        <taxon>Bacteria</taxon>
        <taxon>Pseudomonadati</taxon>
        <taxon>Thermodesulfobacteriota</taxon>
        <taxon>Desulfobacteria</taxon>
        <taxon>Desulfobacterales</taxon>
        <taxon>Desulfococcaceae</taxon>
        <taxon>Desulfonema</taxon>
    </lineage>
</organism>
<reference evidence="1" key="1">
    <citation type="journal article" date="2021" name="Microb. Physiol.">
        <title>Proteogenomic Insights into the Physiology of Marine, Sulfate-Reducing, Filamentous Desulfonema limicola and Desulfonema magnum.</title>
        <authorList>
            <person name="Schnaars V."/>
            <person name="Wohlbrand L."/>
            <person name="Scheve S."/>
            <person name="Hinrichs C."/>
            <person name="Reinhardt R."/>
            <person name="Rabus R."/>
        </authorList>
    </citation>
    <scope>NUCLEOTIDE SEQUENCE</scope>
    <source>
        <strain evidence="1">4be13</strain>
    </source>
</reference>